<accession>A0A1F2UP43</accession>
<dbReference type="Gene3D" id="2.10.260.10">
    <property type="match status" value="1"/>
</dbReference>
<dbReference type="Pfam" id="PF04014">
    <property type="entry name" value="MazE_antitoxin"/>
    <property type="match status" value="1"/>
</dbReference>
<reference evidence="2 3" key="1">
    <citation type="journal article" date="2016" name="Nat. Commun.">
        <title>Thousands of microbial genomes shed light on interconnected biogeochemical processes in an aquifer system.</title>
        <authorList>
            <person name="Anantharaman K."/>
            <person name="Brown C.T."/>
            <person name="Hug L.A."/>
            <person name="Sharon I."/>
            <person name="Castelle C.J."/>
            <person name="Probst A.J."/>
            <person name="Thomas B.C."/>
            <person name="Singh A."/>
            <person name="Wilkins M.J."/>
            <person name="Karaoz U."/>
            <person name="Brodie E.L."/>
            <person name="Williams K.H."/>
            <person name="Hubbard S.S."/>
            <person name="Banfield J.F."/>
        </authorList>
    </citation>
    <scope>NUCLEOTIDE SEQUENCE [LARGE SCALE GENOMIC DNA]</scope>
</reference>
<dbReference type="EMBL" id="MELI01000084">
    <property type="protein sequence ID" value="OFW32836.1"/>
    <property type="molecule type" value="Genomic_DNA"/>
</dbReference>
<comment type="caution">
    <text evidence="2">The sequence shown here is derived from an EMBL/GenBank/DDBJ whole genome shotgun (WGS) entry which is preliminary data.</text>
</comment>
<dbReference type="SMART" id="SM00966">
    <property type="entry name" value="SpoVT_AbrB"/>
    <property type="match status" value="1"/>
</dbReference>
<evidence type="ECO:0000313" key="2">
    <source>
        <dbReference type="EMBL" id="OFW32836.1"/>
    </source>
</evidence>
<feature type="domain" description="SpoVT-AbrB" evidence="1">
    <location>
        <begin position="12"/>
        <end position="59"/>
    </location>
</feature>
<gene>
    <name evidence="2" type="ORF">A2074_05455</name>
</gene>
<proteinExistence type="predicted"/>
<dbReference type="Proteomes" id="UP000178086">
    <property type="component" value="Unassembled WGS sequence"/>
</dbReference>
<organism evidence="2 3">
    <name type="scientific">Candidatus Aquicultor primus</name>
    <dbReference type="NCBI Taxonomy" id="1797195"/>
    <lineage>
        <taxon>Bacteria</taxon>
        <taxon>Bacillati</taxon>
        <taxon>Actinomycetota</taxon>
        <taxon>Candidatus Aquicultoria</taxon>
        <taxon>Candidatus Aquicultorales</taxon>
        <taxon>Candidatus Aquicultoraceae</taxon>
        <taxon>Candidatus Aquicultor</taxon>
    </lineage>
</organism>
<dbReference type="GO" id="GO:0003677">
    <property type="term" value="F:DNA binding"/>
    <property type="evidence" value="ECO:0007669"/>
    <property type="project" value="InterPro"/>
</dbReference>
<dbReference type="InterPro" id="IPR037914">
    <property type="entry name" value="SpoVT-AbrB_sf"/>
</dbReference>
<dbReference type="InterPro" id="IPR007159">
    <property type="entry name" value="SpoVT-AbrB_dom"/>
</dbReference>
<dbReference type="SUPFAM" id="SSF89447">
    <property type="entry name" value="AbrB/MazE/MraZ-like"/>
    <property type="match status" value="1"/>
</dbReference>
<sequence length="82" mass="8855">MHQGEPIFLGTATVGERGQVAIPAEARRALEIEPGSKLLFFSGPHNSGLLMVKAEDLGRLVKHLTEKAQSIEQLIDSTSDES</sequence>
<evidence type="ECO:0000313" key="3">
    <source>
        <dbReference type="Proteomes" id="UP000178086"/>
    </source>
</evidence>
<name>A0A1F2UP43_9ACTN</name>
<protein>
    <recommendedName>
        <fullName evidence="1">SpoVT-AbrB domain-containing protein</fullName>
    </recommendedName>
</protein>
<evidence type="ECO:0000259" key="1">
    <source>
        <dbReference type="SMART" id="SM00966"/>
    </source>
</evidence>
<dbReference type="NCBIfam" id="TIGR01439">
    <property type="entry name" value="lp_hng_hel_AbrB"/>
    <property type="match status" value="1"/>
</dbReference>
<dbReference type="AlphaFoldDB" id="A0A1F2UP43"/>